<proteinExistence type="predicted"/>
<protein>
    <submittedName>
        <fullName evidence="1">Uncharacterized protein</fullName>
    </submittedName>
</protein>
<accession>A0A8S5PEU1</accession>
<name>A0A8S5PEU1_9CAUD</name>
<organism evidence="1">
    <name type="scientific">Siphoviridae sp. ctFSL3</name>
    <dbReference type="NCBI Taxonomy" id="2825404"/>
    <lineage>
        <taxon>Viruses</taxon>
        <taxon>Duplodnaviria</taxon>
        <taxon>Heunggongvirae</taxon>
        <taxon>Uroviricota</taxon>
        <taxon>Caudoviricetes</taxon>
    </lineage>
</organism>
<sequence>MKLIDVFKAREPLLRLTEKRFNNYKVLRQLVKARKAVESEVEFYAQEERKAVMQYAEKDEKGNPVILTDGRLKLVDAEAKVAFDETIAKLNDTEVDGIERIVIRENDFASSADYPTPNDMALLDCIIAFEE</sequence>
<reference evidence="1" key="1">
    <citation type="journal article" date="2021" name="Proc. Natl. Acad. Sci. U.S.A.">
        <title>A Catalog of Tens of Thousands of Viruses from Human Metagenomes Reveals Hidden Associations with Chronic Diseases.</title>
        <authorList>
            <person name="Tisza M.J."/>
            <person name="Buck C.B."/>
        </authorList>
    </citation>
    <scope>NUCLEOTIDE SEQUENCE</scope>
    <source>
        <strain evidence="1">CtFSL3</strain>
    </source>
</reference>
<dbReference type="EMBL" id="BK015393">
    <property type="protein sequence ID" value="DAE04740.1"/>
    <property type="molecule type" value="Genomic_DNA"/>
</dbReference>
<evidence type="ECO:0000313" key="1">
    <source>
        <dbReference type="EMBL" id="DAE04740.1"/>
    </source>
</evidence>